<dbReference type="InterPro" id="IPR014008">
    <property type="entry name" value="Cbl_synth_MTase_CbiT"/>
</dbReference>
<accession>A6TJE7</accession>
<dbReference type="AlphaFoldDB" id="A6TJE7"/>
<dbReference type="Proteomes" id="UP000001572">
    <property type="component" value="Chromosome"/>
</dbReference>
<dbReference type="RefSeq" id="WP_011971224.1">
    <property type="nucleotide sequence ID" value="NC_009633.1"/>
</dbReference>
<protein>
    <submittedName>
        <fullName evidence="7">Precorrin-6Y C5,15-methyltransferase (Decarboxylating), CbiT subunit</fullName>
    </submittedName>
</protein>
<organism evidence="7 8">
    <name type="scientific">Alkaliphilus metalliredigens (strain QYMF)</name>
    <dbReference type="NCBI Taxonomy" id="293826"/>
    <lineage>
        <taxon>Bacteria</taxon>
        <taxon>Bacillati</taxon>
        <taxon>Bacillota</taxon>
        <taxon>Clostridia</taxon>
        <taxon>Peptostreptococcales</taxon>
        <taxon>Natronincolaceae</taxon>
        <taxon>Alkaliphilus</taxon>
    </lineage>
</organism>
<keyword evidence="5" id="KW-0949">S-adenosyl-L-methionine</keyword>
<evidence type="ECO:0000313" key="7">
    <source>
        <dbReference type="EMBL" id="ABR46315.1"/>
    </source>
</evidence>
<keyword evidence="3 7" id="KW-0489">Methyltransferase</keyword>
<keyword evidence="8" id="KW-1185">Reference proteome</keyword>
<evidence type="ECO:0000256" key="5">
    <source>
        <dbReference type="ARBA" id="ARBA00022691"/>
    </source>
</evidence>
<dbReference type="HOGENOM" id="CLU_094143_0_0_9"/>
<reference evidence="8" key="1">
    <citation type="journal article" date="2016" name="Genome Announc.">
        <title>Complete genome sequence of Alkaliphilus metalliredigens strain QYMF, an alkaliphilic and metal-reducing bacterium isolated from borax-contaminated leachate ponds.</title>
        <authorList>
            <person name="Hwang C."/>
            <person name="Copeland A."/>
            <person name="Lucas S."/>
            <person name="Lapidus A."/>
            <person name="Barry K."/>
            <person name="Detter J.C."/>
            <person name="Glavina Del Rio T."/>
            <person name="Hammon N."/>
            <person name="Israni S."/>
            <person name="Dalin E."/>
            <person name="Tice H."/>
            <person name="Pitluck S."/>
            <person name="Chertkov O."/>
            <person name="Brettin T."/>
            <person name="Bruce D."/>
            <person name="Han C."/>
            <person name="Schmutz J."/>
            <person name="Larimer F."/>
            <person name="Land M.L."/>
            <person name="Hauser L."/>
            <person name="Kyrpides N."/>
            <person name="Mikhailova N."/>
            <person name="Ye Q."/>
            <person name="Zhou J."/>
            <person name="Richardson P."/>
            <person name="Fields M.W."/>
        </authorList>
    </citation>
    <scope>NUCLEOTIDE SEQUENCE [LARGE SCALE GENOMIC DNA]</scope>
    <source>
        <strain evidence="8">QYMF</strain>
    </source>
</reference>
<name>A6TJE7_ALKMQ</name>
<keyword evidence="4 7" id="KW-0808">Transferase</keyword>
<dbReference type="InterPro" id="IPR029063">
    <property type="entry name" value="SAM-dependent_MTases_sf"/>
</dbReference>
<evidence type="ECO:0000256" key="2">
    <source>
        <dbReference type="ARBA" id="ARBA00022573"/>
    </source>
</evidence>
<dbReference type="CDD" id="cd02440">
    <property type="entry name" value="AdoMet_MTases"/>
    <property type="match status" value="1"/>
</dbReference>
<evidence type="ECO:0000256" key="4">
    <source>
        <dbReference type="ARBA" id="ARBA00022679"/>
    </source>
</evidence>
<dbReference type="eggNOG" id="COG2242">
    <property type="taxonomic scope" value="Bacteria"/>
</dbReference>
<dbReference type="GO" id="GO:0009236">
    <property type="term" value="P:cobalamin biosynthetic process"/>
    <property type="evidence" value="ECO:0007669"/>
    <property type="project" value="UniProtKB-UniPathway"/>
</dbReference>
<comment type="pathway">
    <text evidence="1">Cofactor biosynthesis; adenosylcobalamin biosynthesis.</text>
</comment>
<dbReference type="GO" id="GO:0032259">
    <property type="term" value="P:methylation"/>
    <property type="evidence" value="ECO:0007669"/>
    <property type="project" value="UniProtKB-KW"/>
</dbReference>
<evidence type="ECO:0000256" key="1">
    <source>
        <dbReference type="ARBA" id="ARBA00004953"/>
    </source>
</evidence>
<dbReference type="InterPro" id="IPR050714">
    <property type="entry name" value="Cobalamin_biosynth_MTase"/>
</dbReference>
<evidence type="ECO:0000259" key="6">
    <source>
        <dbReference type="Pfam" id="PF13847"/>
    </source>
</evidence>
<dbReference type="EMBL" id="CP000724">
    <property type="protein sequence ID" value="ABR46315.1"/>
    <property type="molecule type" value="Genomic_DNA"/>
</dbReference>
<dbReference type="PANTHER" id="PTHR43182:SF1">
    <property type="entry name" value="COBALT-PRECORRIN-7 C(5)-METHYLTRANSFERASE"/>
    <property type="match status" value="1"/>
</dbReference>
<feature type="domain" description="Methyltransferase" evidence="6">
    <location>
        <begin position="45"/>
        <end position="145"/>
    </location>
</feature>
<keyword evidence="2" id="KW-0169">Cobalamin biosynthesis</keyword>
<dbReference type="Pfam" id="PF13847">
    <property type="entry name" value="Methyltransf_31"/>
    <property type="match status" value="1"/>
</dbReference>
<dbReference type="NCBIfam" id="TIGR02469">
    <property type="entry name" value="CbiT"/>
    <property type="match status" value="1"/>
</dbReference>
<gene>
    <name evidence="7" type="ordered locus">Amet_0072</name>
</gene>
<sequence length="202" mass="22877">MSRQRQVPMWGVPDEAFIRGRVPMTKAEIRGIIMRKLRLREESILVDVGAGTGSVTIEAAMHVSQGSVYAIEYKEEAVELIKKNIEKFQLENIQIMTGRAKEQLMEIQTFDRMFIGGSEGELQWMIRYAAENLPSKGRIVMTAVTLETAYEGLQFLKQNEFTEIETISVSIAKGRVVGNRTLMEAENPITVISAERGEQHER</sequence>
<proteinExistence type="predicted"/>
<dbReference type="KEGG" id="amt:Amet_0072"/>
<dbReference type="GO" id="GO:0008276">
    <property type="term" value="F:protein methyltransferase activity"/>
    <property type="evidence" value="ECO:0007669"/>
    <property type="project" value="InterPro"/>
</dbReference>
<dbReference type="SUPFAM" id="SSF53335">
    <property type="entry name" value="S-adenosyl-L-methionine-dependent methyltransferases"/>
    <property type="match status" value="1"/>
</dbReference>
<dbReference type="OrthoDB" id="9780707at2"/>
<evidence type="ECO:0000313" key="8">
    <source>
        <dbReference type="Proteomes" id="UP000001572"/>
    </source>
</evidence>
<dbReference type="Gene3D" id="3.40.50.150">
    <property type="entry name" value="Vaccinia Virus protein VP39"/>
    <property type="match status" value="1"/>
</dbReference>
<dbReference type="UniPathway" id="UPA00148"/>
<dbReference type="STRING" id="293826.Amet_0072"/>
<dbReference type="PANTHER" id="PTHR43182">
    <property type="entry name" value="COBALT-PRECORRIN-6B C(15)-METHYLTRANSFERASE (DECARBOXYLATING)"/>
    <property type="match status" value="1"/>
</dbReference>
<dbReference type="InterPro" id="IPR025714">
    <property type="entry name" value="Methyltranfer_dom"/>
</dbReference>
<evidence type="ECO:0000256" key="3">
    <source>
        <dbReference type="ARBA" id="ARBA00022603"/>
    </source>
</evidence>